<feature type="compositionally biased region" description="Polar residues" evidence="1">
    <location>
        <begin position="1"/>
        <end position="19"/>
    </location>
</feature>
<evidence type="ECO:0000313" key="3">
    <source>
        <dbReference type="Proteomes" id="UP000828390"/>
    </source>
</evidence>
<dbReference type="Proteomes" id="UP000828390">
    <property type="component" value="Unassembled WGS sequence"/>
</dbReference>
<organism evidence="2 3">
    <name type="scientific">Dreissena polymorpha</name>
    <name type="common">Zebra mussel</name>
    <name type="synonym">Mytilus polymorpha</name>
    <dbReference type="NCBI Taxonomy" id="45954"/>
    <lineage>
        <taxon>Eukaryota</taxon>
        <taxon>Metazoa</taxon>
        <taxon>Spiralia</taxon>
        <taxon>Lophotrochozoa</taxon>
        <taxon>Mollusca</taxon>
        <taxon>Bivalvia</taxon>
        <taxon>Autobranchia</taxon>
        <taxon>Heteroconchia</taxon>
        <taxon>Euheterodonta</taxon>
        <taxon>Imparidentia</taxon>
        <taxon>Neoheterodontei</taxon>
        <taxon>Myida</taxon>
        <taxon>Dreissenoidea</taxon>
        <taxon>Dreissenidae</taxon>
        <taxon>Dreissena</taxon>
    </lineage>
</organism>
<name>A0A9D4RH48_DREPO</name>
<reference evidence="2" key="1">
    <citation type="journal article" date="2019" name="bioRxiv">
        <title>The Genome of the Zebra Mussel, Dreissena polymorpha: A Resource for Invasive Species Research.</title>
        <authorList>
            <person name="McCartney M.A."/>
            <person name="Auch B."/>
            <person name="Kono T."/>
            <person name="Mallez S."/>
            <person name="Zhang Y."/>
            <person name="Obille A."/>
            <person name="Becker A."/>
            <person name="Abrahante J.E."/>
            <person name="Garbe J."/>
            <person name="Badalamenti J.P."/>
            <person name="Herman A."/>
            <person name="Mangelson H."/>
            <person name="Liachko I."/>
            <person name="Sullivan S."/>
            <person name="Sone E.D."/>
            <person name="Koren S."/>
            <person name="Silverstein K.A.T."/>
            <person name="Beckman K.B."/>
            <person name="Gohl D.M."/>
        </authorList>
    </citation>
    <scope>NUCLEOTIDE SEQUENCE</scope>
    <source>
        <strain evidence="2">Duluth1</strain>
        <tissue evidence="2">Whole animal</tissue>
    </source>
</reference>
<evidence type="ECO:0000256" key="1">
    <source>
        <dbReference type="SAM" id="MobiDB-lite"/>
    </source>
</evidence>
<protein>
    <submittedName>
        <fullName evidence="2">Uncharacterized protein</fullName>
    </submittedName>
</protein>
<reference evidence="2" key="2">
    <citation type="submission" date="2020-11" db="EMBL/GenBank/DDBJ databases">
        <authorList>
            <person name="McCartney M.A."/>
            <person name="Auch B."/>
            <person name="Kono T."/>
            <person name="Mallez S."/>
            <person name="Becker A."/>
            <person name="Gohl D.M."/>
            <person name="Silverstein K.A.T."/>
            <person name="Koren S."/>
            <person name="Bechman K.B."/>
            <person name="Herman A."/>
            <person name="Abrahante J.E."/>
            <person name="Garbe J."/>
        </authorList>
    </citation>
    <scope>NUCLEOTIDE SEQUENCE</scope>
    <source>
        <strain evidence="2">Duluth1</strain>
        <tissue evidence="2">Whole animal</tissue>
    </source>
</reference>
<dbReference type="AlphaFoldDB" id="A0A9D4RH48"/>
<dbReference type="EMBL" id="JAIWYP010000002">
    <property type="protein sequence ID" value="KAH3868321.1"/>
    <property type="molecule type" value="Genomic_DNA"/>
</dbReference>
<feature type="region of interest" description="Disordered" evidence="1">
    <location>
        <begin position="1"/>
        <end position="69"/>
    </location>
</feature>
<comment type="caution">
    <text evidence="2">The sequence shown here is derived from an EMBL/GenBank/DDBJ whole genome shotgun (WGS) entry which is preliminary data.</text>
</comment>
<sequence length="69" mass="7791">MDQPTNRRWTSQRTDNGPTHGQIMDPLRTDNGLIHSQTMVPPADRQLTLPRTNKGHTNGRTMGQPTDIQ</sequence>
<evidence type="ECO:0000313" key="2">
    <source>
        <dbReference type="EMBL" id="KAH3868321.1"/>
    </source>
</evidence>
<accession>A0A9D4RH48</accession>
<gene>
    <name evidence="2" type="ORF">DPMN_031464</name>
</gene>
<proteinExistence type="predicted"/>
<feature type="compositionally biased region" description="Polar residues" evidence="1">
    <location>
        <begin position="49"/>
        <end position="69"/>
    </location>
</feature>
<keyword evidence="3" id="KW-1185">Reference proteome</keyword>